<gene>
    <name evidence="2" type="ORF">FJ657_02360</name>
</gene>
<evidence type="ECO:0000259" key="1">
    <source>
        <dbReference type="Pfam" id="PF00583"/>
    </source>
</evidence>
<dbReference type="AlphaFoldDB" id="A0A506Y691"/>
<protein>
    <recommendedName>
        <fullName evidence="1">N-acetyltransferase domain-containing protein</fullName>
    </recommendedName>
</protein>
<organism evidence="2 3">
    <name type="scientific">Schumannella soli</name>
    <dbReference type="NCBI Taxonomy" id="2590779"/>
    <lineage>
        <taxon>Bacteria</taxon>
        <taxon>Bacillati</taxon>
        <taxon>Actinomycetota</taxon>
        <taxon>Actinomycetes</taxon>
        <taxon>Micrococcales</taxon>
        <taxon>Microbacteriaceae</taxon>
        <taxon>Schumannella</taxon>
    </lineage>
</organism>
<dbReference type="EMBL" id="VHQG01000001">
    <property type="protein sequence ID" value="TPW77542.1"/>
    <property type="molecule type" value="Genomic_DNA"/>
</dbReference>
<dbReference type="InterPro" id="IPR000182">
    <property type="entry name" value="GNAT_dom"/>
</dbReference>
<name>A0A506Y691_9MICO</name>
<sequence length="81" mass="8729">MTSDFPQGDLLSLVGIAHSVDLVLSRQGLAECAAVALAELGCAKVQLRVQPDNERVLEFYQRLGYGPDAAIDLGERLIEDS</sequence>
<dbReference type="Gene3D" id="3.40.630.30">
    <property type="match status" value="1"/>
</dbReference>
<dbReference type="RefSeq" id="WP_141162070.1">
    <property type="nucleotide sequence ID" value="NZ_VHQG01000001.1"/>
</dbReference>
<evidence type="ECO:0000313" key="2">
    <source>
        <dbReference type="EMBL" id="TPW77542.1"/>
    </source>
</evidence>
<proteinExistence type="predicted"/>
<comment type="caution">
    <text evidence="2">The sequence shown here is derived from an EMBL/GenBank/DDBJ whole genome shotgun (WGS) entry which is preliminary data.</text>
</comment>
<dbReference type="Proteomes" id="UP000316252">
    <property type="component" value="Unassembled WGS sequence"/>
</dbReference>
<dbReference type="Pfam" id="PF00583">
    <property type="entry name" value="Acetyltransf_1"/>
    <property type="match status" value="1"/>
</dbReference>
<evidence type="ECO:0000313" key="3">
    <source>
        <dbReference type="Proteomes" id="UP000316252"/>
    </source>
</evidence>
<dbReference type="SUPFAM" id="SSF55729">
    <property type="entry name" value="Acyl-CoA N-acyltransferases (Nat)"/>
    <property type="match status" value="1"/>
</dbReference>
<feature type="domain" description="N-acetyltransferase" evidence="1">
    <location>
        <begin position="29"/>
        <end position="65"/>
    </location>
</feature>
<keyword evidence="3" id="KW-1185">Reference proteome</keyword>
<reference evidence="2 3" key="1">
    <citation type="submission" date="2019-06" db="EMBL/GenBank/DDBJ databases">
        <authorList>
            <person name="Li F."/>
        </authorList>
    </citation>
    <scope>NUCLEOTIDE SEQUENCE [LARGE SCALE GENOMIC DNA]</scope>
    <source>
        <strain evidence="2 3">10F1D-1</strain>
    </source>
</reference>
<dbReference type="GO" id="GO:0016747">
    <property type="term" value="F:acyltransferase activity, transferring groups other than amino-acyl groups"/>
    <property type="evidence" value="ECO:0007669"/>
    <property type="project" value="InterPro"/>
</dbReference>
<accession>A0A506Y691</accession>
<dbReference type="InterPro" id="IPR016181">
    <property type="entry name" value="Acyl_CoA_acyltransferase"/>
</dbReference>